<accession>B9SUC8</accession>
<dbReference type="PANTHER" id="PTHR21146:SF0">
    <property type="entry name" value="BLOC-1-RELATED COMPLEX SUBUNIT 8"/>
    <property type="match status" value="1"/>
</dbReference>
<dbReference type="InterPro" id="IPR019320">
    <property type="entry name" value="BORCS8"/>
</dbReference>
<dbReference type="AlphaFoldDB" id="B9SUC8"/>
<dbReference type="eggNOG" id="KOG4523">
    <property type="taxonomic scope" value="Eukaryota"/>
</dbReference>
<dbReference type="GO" id="GO:0005765">
    <property type="term" value="C:lysosomal membrane"/>
    <property type="evidence" value="ECO:0007669"/>
    <property type="project" value="UniProtKB-SubCell"/>
</dbReference>
<dbReference type="OrthoDB" id="19830at2759"/>
<evidence type="ECO:0008006" key="8">
    <source>
        <dbReference type="Google" id="ProtNLM"/>
    </source>
</evidence>
<feature type="region of interest" description="Disordered" evidence="5">
    <location>
        <begin position="212"/>
        <end position="237"/>
    </location>
</feature>
<comment type="similarity">
    <text evidence="2">Belongs to the BORCS8 family.</text>
</comment>
<evidence type="ECO:0000256" key="2">
    <source>
        <dbReference type="ARBA" id="ARBA00010463"/>
    </source>
</evidence>
<comment type="subcellular location">
    <subcellularLocation>
        <location evidence="1">Lysosome membrane</location>
    </subcellularLocation>
</comment>
<dbReference type="OMA" id="FICTEDM"/>
<dbReference type="STRING" id="3988.B9SUC8"/>
<keyword evidence="4" id="KW-0458">Lysosome</keyword>
<evidence type="ECO:0000256" key="3">
    <source>
        <dbReference type="ARBA" id="ARBA00023136"/>
    </source>
</evidence>
<dbReference type="EMBL" id="EQ974145">
    <property type="protein sequence ID" value="EEF32789.1"/>
    <property type="molecule type" value="Genomic_DNA"/>
</dbReference>
<evidence type="ECO:0000256" key="4">
    <source>
        <dbReference type="ARBA" id="ARBA00023228"/>
    </source>
</evidence>
<organism evidence="6 7">
    <name type="scientific">Ricinus communis</name>
    <name type="common">Castor bean</name>
    <dbReference type="NCBI Taxonomy" id="3988"/>
    <lineage>
        <taxon>Eukaryota</taxon>
        <taxon>Viridiplantae</taxon>
        <taxon>Streptophyta</taxon>
        <taxon>Embryophyta</taxon>
        <taxon>Tracheophyta</taxon>
        <taxon>Spermatophyta</taxon>
        <taxon>Magnoliopsida</taxon>
        <taxon>eudicotyledons</taxon>
        <taxon>Gunneridae</taxon>
        <taxon>Pentapetalae</taxon>
        <taxon>rosids</taxon>
        <taxon>fabids</taxon>
        <taxon>Malpighiales</taxon>
        <taxon>Euphorbiaceae</taxon>
        <taxon>Acalyphoideae</taxon>
        <taxon>Acalypheae</taxon>
        <taxon>Ricinus</taxon>
    </lineage>
</organism>
<evidence type="ECO:0000256" key="5">
    <source>
        <dbReference type="SAM" id="MobiDB-lite"/>
    </source>
</evidence>
<keyword evidence="7" id="KW-1185">Reference proteome</keyword>
<reference evidence="7" key="1">
    <citation type="journal article" date="2010" name="Nat. Biotechnol.">
        <title>Draft genome sequence of the oilseed species Ricinus communis.</title>
        <authorList>
            <person name="Chan A.P."/>
            <person name="Crabtree J."/>
            <person name="Zhao Q."/>
            <person name="Lorenzi H."/>
            <person name="Orvis J."/>
            <person name="Puiu D."/>
            <person name="Melake-Berhan A."/>
            <person name="Jones K.M."/>
            <person name="Redman J."/>
            <person name="Chen G."/>
            <person name="Cahoon E.B."/>
            <person name="Gedil M."/>
            <person name="Stanke M."/>
            <person name="Haas B.J."/>
            <person name="Wortman J.R."/>
            <person name="Fraser-Liggett C.M."/>
            <person name="Ravel J."/>
            <person name="Rabinowicz P.D."/>
        </authorList>
    </citation>
    <scope>NUCLEOTIDE SEQUENCE [LARGE SCALE GENOMIC DNA]</scope>
    <source>
        <strain evidence="7">cv. Hale</strain>
    </source>
</reference>
<evidence type="ECO:0000313" key="6">
    <source>
        <dbReference type="EMBL" id="EEF32789.1"/>
    </source>
</evidence>
<proteinExistence type="inferred from homology"/>
<protein>
    <recommendedName>
        <fullName evidence="8">Protein MEF2BNB homolog</fullName>
    </recommendedName>
</protein>
<dbReference type="PANTHER" id="PTHR21146">
    <property type="entry name" value="MEF2B PROTEIN"/>
    <property type="match status" value="1"/>
</dbReference>
<evidence type="ECO:0000313" key="7">
    <source>
        <dbReference type="Proteomes" id="UP000008311"/>
    </source>
</evidence>
<dbReference type="InParanoid" id="B9SUC8"/>
<feature type="compositionally biased region" description="Polar residues" evidence="5">
    <location>
        <begin position="226"/>
        <end position="236"/>
    </location>
</feature>
<sequence length="268" mass="30093">MHEFSTADGFVEITESLAEMIKYVANEPSVGLFYVQQHIQNAVPNVVSLKDNVTEKSHETVLHTEDTEDSITMVRSMKNCGLSIADEMIKDIRKSLAQISEKQPRRGLIRSSTSGFRIGRTSSWGPTTWGHNGVQQETKRNSNYFSSVFKTAKERASNFKWPQLDLKESTPTLGEKLLSRPTPLQLVASTSTSSSMPDFEFDELPLSSLAADEPLEDDEQVEMNLPSHTLLSQSGNFDEFKADKEAKLEQWLEETNKTDSRGKLQEGE</sequence>
<gene>
    <name evidence="6" type="ORF">RCOM_0721990</name>
</gene>
<name>B9SUC8_RICCO</name>
<keyword evidence="3" id="KW-0472">Membrane</keyword>
<dbReference type="FunCoup" id="B9SUC8">
    <property type="interactions" value="965"/>
</dbReference>
<dbReference type="Proteomes" id="UP000008311">
    <property type="component" value="Unassembled WGS sequence"/>
</dbReference>
<dbReference type="Pfam" id="PF10167">
    <property type="entry name" value="BORCS8"/>
    <property type="match status" value="1"/>
</dbReference>
<evidence type="ECO:0000256" key="1">
    <source>
        <dbReference type="ARBA" id="ARBA00004656"/>
    </source>
</evidence>